<accession>A0A1G8JTJ9</accession>
<reference evidence="2 3" key="1">
    <citation type="submission" date="2016-10" db="EMBL/GenBank/DDBJ databases">
        <authorList>
            <person name="de Groot N.N."/>
        </authorList>
    </citation>
    <scope>NUCLEOTIDE SEQUENCE [LARGE SCALE GENOMIC DNA]</scope>
    <source>
        <strain evidence="2 3">CPCC 201354</strain>
    </source>
</reference>
<dbReference type="EMBL" id="FNCN01000045">
    <property type="protein sequence ID" value="SDI34542.1"/>
    <property type="molecule type" value="Genomic_DNA"/>
</dbReference>
<proteinExistence type="predicted"/>
<keyword evidence="1" id="KW-0812">Transmembrane</keyword>
<gene>
    <name evidence="2" type="ORF">SAMN05421505_14522</name>
</gene>
<dbReference type="RefSeq" id="WP_143020480.1">
    <property type="nucleotide sequence ID" value="NZ_FNCN01000045.1"/>
</dbReference>
<dbReference type="OrthoDB" id="3541216at2"/>
<name>A0A1G8JTJ9_9ACTN</name>
<keyword evidence="1" id="KW-1133">Transmembrane helix</keyword>
<organism evidence="2 3">
    <name type="scientific">Sinosporangium album</name>
    <dbReference type="NCBI Taxonomy" id="504805"/>
    <lineage>
        <taxon>Bacteria</taxon>
        <taxon>Bacillati</taxon>
        <taxon>Actinomycetota</taxon>
        <taxon>Actinomycetes</taxon>
        <taxon>Streptosporangiales</taxon>
        <taxon>Streptosporangiaceae</taxon>
        <taxon>Sinosporangium</taxon>
    </lineage>
</organism>
<protein>
    <submittedName>
        <fullName evidence="2">Uncharacterized protein</fullName>
    </submittedName>
</protein>
<evidence type="ECO:0000313" key="2">
    <source>
        <dbReference type="EMBL" id="SDI34542.1"/>
    </source>
</evidence>
<dbReference type="AlphaFoldDB" id="A0A1G8JTJ9"/>
<evidence type="ECO:0000313" key="3">
    <source>
        <dbReference type="Proteomes" id="UP000198923"/>
    </source>
</evidence>
<feature type="transmembrane region" description="Helical" evidence="1">
    <location>
        <begin position="59"/>
        <end position="83"/>
    </location>
</feature>
<keyword evidence="1" id="KW-0472">Membrane</keyword>
<evidence type="ECO:0000256" key="1">
    <source>
        <dbReference type="SAM" id="Phobius"/>
    </source>
</evidence>
<feature type="transmembrane region" description="Helical" evidence="1">
    <location>
        <begin position="95"/>
        <end position="116"/>
    </location>
</feature>
<sequence>MPDTSASPKRVAWLVPLAVNALFGYLAPLPLGLVWYSLANYPLAALGLTQRDPTDNDGILPHLIVFGGVGLFIALWVLVNLAIRELSRLPSWSYWLVSVALLFGPFIVAGIFPAAYDLWQMPLGWL</sequence>
<dbReference type="Proteomes" id="UP000198923">
    <property type="component" value="Unassembled WGS sequence"/>
</dbReference>
<keyword evidence="3" id="KW-1185">Reference proteome</keyword>
<feature type="transmembrane region" description="Helical" evidence="1">
    <location>
        <begin position="12"/>
        <end position="39"/>
    </location>
</feature>